<dbReference type="EMBL" id="JAULSY010000062">
    <property type="protein sequence ID" value="KAK0668030.1"/>
    <property type="molecule type" value="Genomic_DNA"/>
</dbReference>
<dbReference type="AlphaFoldDB" id="A0AA39ZCP9"/>
<organism evidence="1 2">
    <name type="scientific">Cercophora samala</name>
    <dbReference type="NCBI Taxonomy" id="330535"/>
    <lineage>
        <taxon>Eukaryota</taxon>
        <taxon>Fungi</taxon>
        <taxon>Dikarya</taxon>
        <taxon>Ascomycota</taxon>
        <taxon>Pezizomycotina</taxon>
        <taxon>Sordariomycetes</taxon>
        <taxon>Sordariomycetidae</taxon>
        <taxon>Sordariales</taxon>
        <taxon>Lasiosphaeriaceae</taxon>
        <taxon>Cercophora</taxon>
    </lineage>
</organism>
<comment type="caution">
    <text evidence="1">The sequence shown here is derived from an EMBL/GenBank/DDBJ whole genome shotgun (WGS) entry which is preliminary data.</text>
</comment>
<gene>
    <name evidence="1" type="ORF">QBC41DRAFT_128557</name>
</gene>
<name>A0AA39ZCP9_9PEZI</name>
<protein>
    <submittedName>
        <fullName evidence="1">Uncharacterized protein</fullName>
    </submittedName>
</protein>
<sequence length="234" mass="26975">MKTRQRFDKTNPNSLAAMDAFEASTDKVPEDDGGREAVMLKPFTTATSMRATSMSRKFHGADFLLDCEIVADKLALARQGEEARDSGNHSLQLPPFDYITFFSSDTVPRLPPDDRSWQGVHDEVFSIMYSLEAREARYIRKPPCDQDLMLCLVLGSTDKNRKDPWRIQAREELMSHVYFINKYWNVVEFTNHMYQIATGHKETWNGAQHEWKSGWWTIRNEITAQIFGSSVNNI</sequence>
<evidence type="ECO:0000313" key="1">
    <source>
        <dbReference type="EMBL" id="KAK0668030.1"/>
    </source>
</evidence>
<dbReference type="Proteomes" id="UP001174997">
    <property type="component" value="Unassembled WGS sequence"/>
</dbReference>
<proteinExistence type="predicted"/>
<keyword evidence="2" id="KW-1185">Reference proteome</keyword>
<reference evidence="1" key="1">
    <citation type="submission" date="2023-06" db="EMBL/GenBank/DDBJ databases">
        <title>Genome-scale phylogeny and comparative genomics of the fungal order Sordariales.</title>
        <authorList>
            <consortium name="Lawrence Berkeley National Laboratory"/>
            <person name="Hensen N."/>
            <person name="Bonometti L."/>
            <person name="Westerberg I."/>
            <person name="Brannstrom I.O."/>
            <person name="Guillou S."/>
            <person name="Cros-Aarteil S."/>
            <person name="Calhoun S."/>
            <person name="Haridas S."/>
            <person name="Kuo A."/>
            <person name="Mondo S."/>
            <person name="Pangilinan J."/>
            <person name="Riley R."/>
            <person name="Labutti K."/>
            <person name="Andreopoulos B."/>
            <person name="Lipzen A."/>
            <person name="Chen C."/>
            <person name="Yanf M."/>
            <person name="Daum C."/>
            <person name="Ng V."/>
            <person name="Clum A."/>
            <person name="Steindorff A."/>
            <person name="Ohm R."/>
            <person name="Martin F."/>
            <person name="Silar P."/>
            <person name="Natvig D."/>
            <person name="Lalanne C."/>
            <person name="Gautier V."/>
            <person name="Ament-Velasquez S.L."/>
            <person name="Kruys A."/>
            <person name="Hutchinson M.I."/>
            <person name="Powell A.J."/>
            <person name="Barry K."/>
            <person name="Miller A.N."/>
            <person name="Grigoriev I.V."/>
            <person name="Debuchy R."/>
            <person name="Gladieux P."/>
            <person name="Thoren M.H."/>
            <person name="Johannesson H."/>
        </authorList>
    </citation>
    <scope>NUCLEOTIDE SEQUENCE</scope>
    <source>
        <strain evidence="1">CBS 307.81</strain>
    </source>
</reference>
<accession>A0AA39ZCP9</accession>
<evidence type="ECO:0000313" key="2">
    <source>
        <dbReference type="Proteomes" id="UP001174997"/>
    </source>
</evidence>